<dbReference type="PROSITE" id="PS50002">
    <property type="entry name" value="SH3"/>
    <property type="match status" value="1"/>
</dbReference>
<evidence type="ECO:0000259" key="5">
    <source>
        <dbReference type="PROSITE" id="PS50002"/>
    </source>
</evidence>
<dbReference type="EMBL" id="LATX01002325">
    <property type="protein sequence ID" value="KTB31422.1"/>
    <property type="molecule type" value="Genomic_DNA"/>
</dbReference>
<evidence type="ECO:0000256" key="1">
    <source>
        <dbReference type="ARBA" id="ARBA00022443"/>
    </source>
</evidence>
<dbReference type="InterPro" id="IPR001452">
    <property type="entry name" value="SH3_domain"/>
</dbReference>
<sequence length="335" mass="37011">MNFLRNPAPKRAEEPLPPALLSSLSPPMPVHIDGVFVDVEPIFCRVLYDYEDPYDPSQLRIRKGDVIKLLSQSRSFYGWWRGLLGEEYGWFPSSYVTIISEEAELVFSAEMRLDNVEEREWLESKPAATNGHSTLKTEALQPVLTAFPFFPSPIHCLLMPTGHSQRFSGPRLRILISIIGGICTIGAALAAIRSTNPAITVLTVVSGLISIWVALSPFVKLPVRGIAARRAFAGEIRLRPDLEEGLELPPLRPYSPSSPSRPSSISSHGFDSDIQEQTRDSLVATAMSSRTSSPTSPEFHFDMSLSRQTTGLIWLLNHAGVHSMAEGSEVDSNTR</sequence>
<accession>A0A0W0F531</accession>
<evidence type="ECO:0000256" key="2">
    <source>
        <dbReference type="PROSITE-ProRule" id="PRU00192"/>
    </source>
</evidence>
<gene>
    <name evidence="6" type="ORF">WG66_16011</name>
</gene>
<dbReference type="Pfam" id="PF07653">
    <property type="entry name" value="SH3_2"/>
    <property type="match status" value="1"/>
</dbReference>
<dbReference type="Gene3D" id="2.30.30.40">
    <property type="entry name" value="SH3 Domains"/>
    <property type="match status" value="1"/>
</dbReference>
<organism evidence="6 7">
    <name type="scientific">Moniliophthora roreri</name>
    <name type="common">Frosty pod rot fungus</name>
    <name type="synonym">Monilia roreri</name>
    <dbReference type="NCBI Taxonomy" id="221103"/>
    <lineage>
        <taxon>Eukaryota</taxon>
        <taxon>Fungi</taxon>
        <taxon>Dikarya</taxon>
        <taxon>Basidiomycota</taxon>
        <taxon>Agaricomycotina</taxon>
        <taxon>Agaricomycetes</taxon>
        <taxon>Agaricomycetidae</taxon>
        <taxon>Agaricales</taxon>
        <taxon>Marasmiineae</taxon>
        <taxon>Marasmiaceae</taxon>
        <taxon>Moniliophthora</taxon>
    </lineage>
</organism>
<keyword evidence="4" id="KW-0812">Transmembrane</keyword>
<dbReference type="PRINTS" id="PR00452">
    <property type="entry name" value="SH3DOMAIN"/>
</dbReference>
<feature type="transmembrane region" description="Helical" evidence="4">
    <location>
        <begin position="174"/>
        <end position="192"/>
    </location>
</feature>
<name>A0A0W0F531_MONRR</name>
<feature type="domain" description="SH3" evidence="5">
    <location>
        <begin position="39"/>
        <end position="101"/>
    </location>
</feature>
<evidence type="ECO:0000256" key="3">
    <source>
        <dbReference type="SAM" id="MobiDB-lite"/>
    </source>
</evidence>
<keyword evidence="1 2" id="KW-0728">SH3 domain</keyword>
<evidence type="ECO:0000313" key="7">
    <source>
        <dbReference type="Proteomes" id="UP000054988"/>
    </source>
</evidence>
<evidence type="ECO:0000256" key="4">
    <source>
        <dbReference type="SAM" id="Phobius"/>
    </source>
</evidence>
<dbReference type="SMART" id="SM00326">
    <property type="entry name" value="SH3"/>
    <property type="match status" value="1"/>
</dbReference>
<proteinExistence type="predicted"/>
<keyword evidence="4" id="KW-1133">Transmembrane helix</keyword>
<protein>
    <recommendedName>
        <fullName evidence="5">SH3 domain-containing protein</fullName>
    </recommendedName>
</protein>
<reference evidence="6 7" key="1">
    <citation type="submission" date="2015-12" db="EMBL/GenBank/DDBJ databases">
        <title>Draft genome sequence of Moniliophthora roreri, the causal agent of frosty pod rot of cacao.</title>
        <authorList>
            <person name="Aime M.C."/>
            <person name="Diaz-Valderrama J.R."/>
            <person name="Kijpornyongpan T."/>
            <person name="Phillips-Mora W."/>
        </authorList>
    </citation>
    <scope>NUCLEOTIDE SEQUENCE [LARGE SCALE GENOMIC DNA]</scope>
    <source>
        <strain evidence="6 7">MCA 2952</strain>
    </source>
</reference>
<feature type="region of interest" description="Disordered" evidence="3">
    <location>
        <begin position="247"/>
        <end position="271"/>
    </location>
</feature>
<dbReference type="AlphaFoldDB" id="A0A0W0F531"/>
<dbReference type="InterPro" id="IPR036028">
    <property type="entry name" value="SH3-like_dom_sf"/>
</dbReference>
<dbReference type="Proteomes" id="UP000054988">
    <property type="component" value="Unassembled WGS sequence"/>
</dbReference>
<evidence type="ECO:0000313" key="6">
    <source>
        <dbReference type="EMBL" id="KTB31422.1"/>
    </source>
</evidence>
<comment type="caution">
    <text evidence="6">The sequence shown here is derived from an EMBL/GenBank/DDBJ whole genome shotgun (WGS) entry which is preliminary data.</text>
</comment>
<dbReference type="SUPFAM" id="SSF50044">
    <property type="entry name" value="SH3-domain"/>
    <property type="match status" value="1"/>
</dbReference>
<feature type="compositionally biased region" description="Low complexity" evidence="3">
    <location>
        <begin position="254"/>
        <end position="267"/>
    </location>
</feature>
<feature type="transmembrane region" description="Helical" evidence="4">
    <location>
        <begin position="198"/>
        <end position="219"/>
    </location>
</feature>
<keyword evidence="4" id="KW-0472">Membrane</keyword>